<dbReference type="GO" id="GO:0003723">
    <property type="term" value="F:RNA binding"/>
    <property type="evidence" value="ECO:0007669"/>
    <property type="project" value="TreeGrafter"/>
</dbReference>
<name>A0A238C2Y7_9BILA</name>
<evidence type="ECO:0000256" key="2">
    <source>
        <dbReference type="SAM" id="Phobius"/>
    </source>
</evidence>
<dbReference type="PROSITE" id="PS50126">
    <property type="entry name" value="S1"/>
    <property type="match status" value="4"/>
</dbReference>
<dbReference type="InterPro" id="IPR045209">
    <property type="entry name" value="Rrp5"/>
</dbReference>
<dbReference type="SMART" id="SM00316">
    <property type="entry name" value="S1"/>
    <property type="match status" value="5"/>
</dbReference>
<feature type="compositionally biased region" description="Polar residues" evidence="1">
    <location>
        <begin position="11"/>
        <end position="28"/>
    </location>
</feature>
<protein>
    <recommendedName>
        <fullName evidence="3">S1 motif domain-containing protein</fullName>
    </recommendedName>
</protein>
<dbReference type="Gene3D" id="2.40.50.140">
    <property type="entry name" value="Nucleic acid-binding proteins"/>
    <property type="match status" value="1"/>
</dbReference>
<dbReference type="OrthoDB" id="412781at2759"/>
<keyword evidence="5" id="KW-1185">Reference proteome</keyword>
<organism evidence="4 5">
    <name type="scientific">Onchocerca flexuosa</name>
    <dbReference type="NCBI Taxonomy" id="387005"/>
    <lineage>
        <taxon>Eukaryota</taxon>
        <taxon>Metazoa</taxon>
        <taxon>Ecdysozoa</taxon>
        <taxon>Nematoda</taxon>
        <taxon>Chromadorea</taxon>
        <taxon>Rhabditida</taxon>
        <taxon>Spirurina</taxon>
        <taxon>Spiruromorpha</taxon>
        <taxon>Filarioidea</taxon>
        <taxon>Onchocercidae</taxon>
        <taxon>Onchocerca</taxon>
    </lineage>
</organism>
<dbReference type="GO" id="GO:0032040">
    <property type="term" value="C:small-subunit processome"/>
    <property type="evidence" value="ECO:0007669"/>
    <property type="project" value="TreeGrafter"/>
</dbReference>
<evidence type="ECO:0000256" key="1">
    <source>
        <dbReference type="SAM" id="MobiDB-lite"/>
    </source>
</evidence>
<dbReference type="InterPro" id="IPR012340">
    <property type="entry name" value="NA-bd_OB-fold"/>
</dbReference>
<keyword evidence="2" id="KW-1133">Transmembrane helix</keyword>
<reference evidence="4 5" key="1">
    <citation type="submission" date="2015-12" db="EMBL/GenBank/DDBJ databases">
        <title>Draft genome of the nematode, Onchocerca flexuosa.</title>
        <authorList>
            <person name="Mitreva M."/>
        </authorList>
    </citation>
    <scope>NUCLEOTIDE SEQUENCE [LARGE SCALE GENOMIC DNA]</scope>
    <source>
        <strain evidence="4">Red Deer</strain>
    </source>
</reference>
<keyword evidence="2" id="KW-0472">Membrane</keyword>
<dbReference type="PANTHER" id="PTHR23270">
    <property type="entry name" value="PROGRAMMED CELL DEATH PROTEIN 11 PRE-RRNA PROCESSING PROTEIN RRP5"/>
    <property type="match status" value="1"/>
</dbReference>
<feature type="domain" description="S1 motif" evidence="3">
    <location>
        <begin position="530"/>
        <end position="632"/>
    </location>
</feature>
<feature type="domain" description="S1 motif" evidence="3">
    <location>
        <begin position="652"/>
        <end position="717"/>
    </location>
</feature>
<feature type="domain" description="S1 motif" evidence="3">
    <location>
        <begin position="335"/>
        <end position="450"/>
    </location>
</feature>
<dbReference type="AlphaFoldDB" id="A0A238C2Y7"/>
<evidence type="ECO:0000313" key="4">
    <source>
        <dbReference type="EMBL" id="OZC11410.1"/>
    </source>
</evidence>
<dbReference type="Proteomes" id="UP000242913">
    <property type="component" value="Unassembled WGS sequence"/>
</dbReference>
<dbReference type="GO" id="GO:0006364">
    <property type="term" value="P:rRNA processing"/>
    <property type="evidence" value="ECO:0007669"/>
    <property type="project" value="InterPro"/>
</dbReference>
<feature type="region of interest" description="Disordered" evidence="1">
    <location>
        <begin position="1"/>
        <end position="28"/>
    </location>
</feature>
<feature type="transmembrane region" description="Helical" evidence="2">
    <location>
        <begin position="39"/>
        <end position="59"/>
    </location>
</feature>
<accession>A0A238C2Y7</accession>
<keyword evidence="2" id="KW-0812">Transmembrane</keyword>
<dbReference type="EMBL" id="KZ269980">
    <property type="protein sequence ID" value="OZC11410.1"/>
    <property type="molecule type" value="Genomic_DNA"/>
</dbReference>
<dbReference type="InterPro" id="IPR003029">
    <property type="entry name" value="S1_domain"/>
</dbReference>
<sequence length="1114" mass="124558">MHIKDHVLTRENPSSDTQKSTPNSSTMNAVHRDKDLTHYCYILTRYLVFVLGVVSLIYVRVIQWKSKSFLCGYFKDILNMEIDFPREDLSISRKRRGTFSDNNETTDVQVNFWFNNSNSNGINGVAYSGYDIANQRPIKKESKFEFDGVWNQRITSDFLTEGMLGLGVITKIKEAEILLECSDGVIVKVPVQNFGSLILETLQSSSSLTLEDVFRIGQMLAFKVLKAGEIHETERKRKKVSYPIVSCDPLTVNFHLNPGSLSNGLVLNGIVESVEDKEKYLPPTLQKEDLVRGQPLLLRIQNEGSLNKKTRVISLSAVPEIECLDDAAVENLKLNDLMPGTLLLVNPLQPTASGVYVNIGNGIKGYVSRQHLPPRYRSDPFQCLKSFKTIVMFCQQNSNLLALNGHPDIVAISKFVKRTNFEDIHIGDIIECKVSSIDKNGNVSFDLSLHKDEKNSLLAAFARRTQLEDRIEYKKGTIHQARVLSFKMIERILIVATRKNILTQKMVSVKMSNFYSIYSEQGYRQDAVPGEKVTAKVESVLTKGLFVKIYNSIPGFIPKIHLSDKLITRIDKHFSVGKKTTLSTKSYKFYFAVFNGDNLCGKIELMCNSGDELTCRILTVDEVKARLILTNKQSLITNKDAIVKSYAEVTPNTITTGYIMSQHPSGGLIIGFYGGTRGFMFPKEVERLGINVKVGLTVRVRVVTVEPQCGRMLVAVANTTNGGTGIVKAQPFPIDGENPISFPAVVVSVSSQGDKLKQKDVLNVTMRLGKKLGGKVKAFIPKELLSDYLDLPFSSLNESIALGSVLPKVAVLGDVAGNLKVTSKHFVIDWLEKHPRITSIQNLTKGELVCGNIIQKHQEMGYFVELVGGSALTAPARFIRPVALSMQQLQIGQTVVARVSSVDLERKRFALILDVKEFLMIHLCVPPHAEPDYFAPSMARYALEELNWFIANNPNNSQMPKIGECIDVKILEISERDVVVQYIVDSNLKGIAYTINSTSVLKKGSCAKALVLDIKLPTCELILFLLNDGIQHLDENKLQSLLCNRNKFDAKIWLHKREYAIATVETEGSAFVVCIPMRIHPNMNNISAKLVYSDFFFRHLLAKIPEISIVTNEE</sequence>
<dbReference type="PANTHER" id="PTHR23270:SF10">
    <property type="entry name" value="PROTEIN RRP5 HOMOLOG"/>
    <property type="match status" value="1"/>
</dbReference>
<evidence type="ECO:0000313" key="5">
    <source>
        <dbReference type="Proteomes" id="UP000242913"/>
    </source>
</evidence>
<evidence type="ECO:0000259" key="3">
    <source>
        <dbReference type="PROSITE" id="PS50126"/>
    </source>
</evidence>
<proteinExistence type="predicted"/>
<dbReference type="SUPFAM" id="SSF50249">
    <property type="entry name" value="Nucleic acid-binding proteins"/>
    <property type="match status" value="2"/>
</dbReference>
<gene>
    <name evidence="4" type="ORF">X798_01266</name>
</gene>
<feature type="domain" description="S1 motif" evidence="3">
    <location>
        <begin position="846"/>
        <end position="914"/>
    </location>
</feature>